<evidence type="ECO:0000313" key="2">
    <source>
        <dbReference type="EMBL" id="EFR54689.1"/>
    </source>
</evidence>
<dbReference type="EMBL" id="EQ973215">
    <property type="protein sequence ID" value="EFR54689.1"/>
    <property type="molecule type" value="Genomic_DNA"/>
</dbReference>
<gene>
    <name evidence="2" type="ORF">BFAG_03387</name>
</gene>
<keyword evidence="3" id="KW-1185">Reference proteome</keyword>
<evidence type="ECO:0000313" key="3">
    <source>
        <dbReference type="Proteomes" id="UP000005101"/>
    </source>
</evidence>
<proteinExistence type="predicted"/>
<feature type="region of interest" description="Disordered" evidence="1">
    <location>
        <begin position="28"/>
        <end position="52"/>
    </location>
</feature>
<organism evidence="2 3">
    <name type="scientific">Bacteroides fragilis 3_1_12</name>
    <dbReference type="NCBI Taxonomy" id="457424"/>
    <lineage>
        <taxon>Bacteria</taxon>
        <taxon>Pseudomonadati</taxon>
        <taxon>Bacteroidota</taxon>
        <taxon>Bacteroidia</taxon>
        <taxon>Bacteroidales</taxon>
        <taxon>Bacteroidaceae</taxon>
        <taxon>Bacteroides</taxon>
    </lineage>
</organism>
<name>A0ABN0BPF2_BACFG</name>
<dbReference type="Proteomes" id="UP000005101">
    <property type="component" value="Unassembled WGS sequence"/>
</dbReference>
<protein>
    <submittedName>
        <fullName evidence="2">Uncharacterized protein</fullName>
    </submittedName>
</protein>
<reference evidence="2 3" key="1">
    <citation type="submission" date="2008-12" db="EMBL/GenBank/DDBJ databases">
        <title>Annotation of Bacteroides fragilis strain 3_1_12.</title>
        <authorList>
            <consortium name="The Broad Institute Genome Sequencing Platform"/>
            <person name="Ward D."/>
            <person name="Young S.K."/>
            <person name="Kodira C.D."/>
            <person name="Zeng Q."/>
            <person name="Koehrsen M."/>
            <person name="Alvarado L."/>
            <person name="Berlin A."/>
            <person name="Borenstein D."/>
            <person name="Chen Z."/>
            <person name="Engels R."/>
            <person name="Freedman E."/>
            <person name="Gellesch M."/>
            <person name="Goldberg J."/>
            <person name="Griggs A."/>
            <person name="Gujja S."/>
            <person name="Heiman D."/>
            <person name="Hepburn T."/>
            <person name="Howarth C."/>
            <person name="Jen D."/>
            <person name="Larson L."/>
            <person name="Lewis B."/>
            <person name="Mehta T."/>
            <person name="Park D."/>
            <person name="Pearson M."/>
            <person name="Roberts A."/>
            <person name="Saif S."/>
            <person name="Shea T."/>
            <person name="Shenoy N."/>
            <person name="Sisk P."/>
            <person name="Stolte C."/>
            <person name="Sykes S."/>
            <person name="Walk T."/>
            <person name="White J."/>
            <person name="Yandava C."/>
            <person name="Allen-Vercoe E."/>
            <person name="Strauss J."/>
            <person name="Ambrose C."/>
            <person name="Lander E."/>
            <person name="Nusbaum C."/>
            <person name="Galagan J."/>
            <person name="Birren B."/>
        </authorList>
    </citation>
    <scope>NUCLEOTIDE SEQUENCE [LARGE SCALE GENOMIC DNA]</scope>
    <source>
        <strain evidence="2 3">3_1_12</strain>
    </source>
</reference>
<sequence>MDIGERRLSTHLREHLCNNPLMKIPDFTDTEKSGNIIKETGTSKRKNLKSGS</sequence>
<accession>A0ABN0BPF2</accession>
<feature type="compositionally biased region" description="Basic residues" evidence="1">
    <location>
        <begin position="43"/>
        <end position="52"/>
    </location>
</feature>
<evidence type="ECO:0000256" key="1">
    <source>
        <dbReference type="SAM" id="MobiDB-lite"/>
    </source>
</evidence>